<evidence type="ECO:0000259" key="2">
    <source>
        <dbReference type="Pfam" id="PF14905"/>
    </source>
</evidence>
<feature type="domain" description="Outer membrane protein beta-barrel" evidence="2">
    <location>
        <begin position="1"/>
        <end position="187"/>
    </location>
</feature>
<gene>
    <name evidence="3" type="ORF">SAMN05421740_11156</name>
</gene>
<dbReference type="SUPFAM" id="SSF56935">
    <property type="entry name" value="Porins"/>
    <property type="match status" value="1"/>
</dbReference>
<proteinExistence type="predicted"/>
<protein>
    <submittedName>
        <fullName evidence="3">Outer membrane protein beta-barrel family protein</fullName>
    </submittedName>
</protein>
<dbReference type="Proteomes" id="UP000198916">
    <property type="component" value="Unassembled WGS sequence"/>
</dbReference>
<dbReference type="AlphaFoldDB" id="A0A1H7TJ80"/>
<dbReference type="OrthoDB" id="8764943at2"/>
<evidence type="ECO:0000313" key="3">
    <source>
        <dbReference type="EMBL" id="SEL83897.1"/>
    </source>
</evidence>
<evidence type="ECO:0000256" key="1">
    <source>
        <dbReference type="SAM" id="MobiDB-lite"/>
    </source>
</evidence>
<sequence length="211" mass="23513">MNYTFADKLTTTLNYAHVSDVQSGIFRTQPGSPVLEEGFANVATKNSYGISVDYTEEITPWYSLSMAITANYHHFSGTLADESIDVGRASWLGQLANQFSFGKSWNAEVLANYQSTMQEDAISILHQMGQVNGTIGKQILNNNGSLRLLLIDPFNIGRYVYDSRLGNLTSDFKLRWDNRMVGLSFSYRFGSGKGAQARDQTSSMEEESSRL</sequence>
<accession>A0A1H7TJ80</accession>
<dbReference type="RefSeq" id="WP_090608614.1">
    <property type="nucleotide sequence ID" value="NZ_FNZR01000011.1"/>
</dbReference>
<dbReference type="EMBL" id="FNZR01000011">
    <property type="protein sequence ID" value="SEL83897.1"/>
    <property type="molecule type" value="Genomic_DNA"/>
</dbReference>
<keyword evidence="4" id="KW-1185">Reference proteome</keyword>
<evidence type="ECO:0000313" key="4">
    <source>
        <dbReference type="Proteomes" id="UP000198916"/>
    </source>
</evidence>
<dbReference type="Pfam" id="PF14905">
    <property type="entry name" value="OMP_b-brl_3"/>
    <property type="match status" value="1"/>
</dbReference>
<dbReference type="STRING" id="332977.SAMN05421740_11156"/>
<name>A0A1H7TJ80_9SPHI</name>
<dbReference type="InterPro" id="IPR041700">
    <property type="entry name" value="OMP_b-brl_3"/>
</dbReference>
<organism evidence="3 4">
    <name type="scientific">Parapedobacter koreensis</name>
    <dbReference type="NCBI Taxonomy" id="332977"/>
    <lineage>
        <taxon>Bacteria</taxon>
        <taxon>Pseudomonadati</taxon>
        <taxon>Bacteroidota</taxon>
        <taxon>Sphingobacteriia</taxon>
        <taxon>Sphingobacteriales</taxon>
        <taxon>Sphingobacteriaceae</taxon>
        <taxon>Parapedobacter</taxon>
    </lineage>
</organism>
<feature type="region of interest" description="Disordered" evidence="1">
    <location>
        <begin position="191"/>
        <end position="211"/>
    </location>
</feature>
<reference evidence="4" key="1">
    <citation type="submission" date="2016-10" db="EMBL/GenBank/DDBJ databases">
        <authorList>
            <person name="Varghese N."/>
            <person name="Submissions S."/>
        </authorList>
    </citation>
    <scope>NUCLEOTIDE SEQUENCE [LARGE SCALE GENOMIC DNA]</scope>
    <source>
        <strain evidence="4">Jip14</strain>
    </source>
</reference>